<proteinExistence type="predicted"/>
<evidence type="ECO:0008006" key="3">
    <source>
        <dbReference type="Google" id="ProtNLM"/>
    </source>
</evidence>
<evidence type="ECO:0000313" key="1">
    <source>
        <dbReference type="EMBL" id="PWK58216.1"/>
    </source>
</evidence>
<dbReference type="Proteomes" id="UP000245390">
    <property type="component" value="Unassembled WGS sequence"/>
</dbReference>
<accession>A0A316GE54</accession>
<dbReference type="InterPro" id="IPR016084">
    <property type="entry name" value="Haem_Oase-like_multi-hlx"/>
</dbReference>
<organism evidence="1 2">
    <name type="scientific">Silicimonas algicola</name>
    <dbReference type="NCBI Taxonomy" id="1826607"/>
    <lineage>
        <taxon>Bacteria</taxon>
        <taxon>Pseudomonadati</taxon>
        <taxon>Pseudomonadota</taxon>
        <taxon>Alphaproteobacteria</taxon>
        <taxon>Rhodobacterales</taxon>
        <taxon>Paracoccaceae</taxon>
    </lineage>
</organism>
<dbReference type="SUPFAM" id="SSF48613">
    <property type="entry name" value="Heme oxygenase-like"/>
    <property type="match status" value="1"/>
</dbReference>
<gene>
    <name evidence="1" type="ORF">C8D95_10121</name>
</gene>
<name>A0A316GE54_9RHOB</name>
<dbReference type="Gene3D" id="1.20.910.10">
    <property type="entry name" value="Heme oxygenase-like"/>
    <property type="match status" value="1"/>
</dbReference>
<reference evidence="1 2" key="1">
    <citation type="submission" date="2018-05" db="EMBL/GenBank/DDBJ databases">
        <title>Genomic Encyclopedia of Type Strains, Phase IV (KMG-IV): sequencing the most valuable type-strain genomes for metagenomic binning, comparative biology and taxonomic classification.</title>
        <authorList>
            <person name="Goeker M."/>
        </authorList>
    </citation>
    <scope>NUCLEOTIDE SEQUENCE [LARGE SCALE GENOMIC DNA]</scope>
    <source>
        <strain evidence="1 2">DSM 103371</strain>
    </source>
</reference>
<sequence length="192" mass="21254">MVTLWRTRLRQDSDADPFSRAGLGPLWEATRDLHDAAERHPVAKRMSSGTTKPKEWADWLHAHWTIQKVLDPHLPFCVRRSNALALDLSALLPVRATPSPSAVDFAAGLTSIKDILGAAYLTIGAHRRGGRVIEKAMLAAGNLLPSRHIVFDDPKSAELFVKHLRDVPEIASGARKAFSTLIAVMDEIEDRR</sequence>
<keyword evidence="2" id="KW-1185">Reference proteome</keyword>
<comment type="caution">
    <text evidence="1">The sequence shown here is derived from an EMBL/GenBank/DDBJ whole genome shotgun (WGS) entry which is preliminary data.</text>
</comment>
<protein>
    <recommendedName>
        <fullName evidence="3">Heme oxygenase</fullName>
    </recommendedName>
</protein>
<evidence type="ECO:0000313" key="2">
    <source>
        <dbReference type="Proteomes" id="UP000245390"/>
    </source>
</evidence>
<dbReference type="AlphaFoldDB" id="A0A316GE54"/>
<dbReference type="EMBL" id="QGGV01000001">
    <property type="protein sequence ID" value="PWK58216.1"/>
    <property type="molecule type" value="Genomic_DNA"/>
</dbReference>